<name>A0A0L9TVN4_PHAAN</name>
<feature type="region of interest" description="Disordered" evidence="2">
    <location>
        <begin position="363"/>
        <end position="393"/>
    </location>
</feature>
<feature type="compositionally biased region" description="Basic and acidic residues" evidence="2">
    <location>
        <begin position="369"/>
        <end position="381"/>
    </location>
</feature>
<feature type="region of interest" description="Disordered" evidence="2">
    <location>
        <begin position="318"/>
        <end position="344"/>
    </location>
</feature>
<dbReference type="OMA" id="SATHAEC"/>
<dbReference type="EMBL" id="CM003372">
    <property type="protein sequence ID" value="KOM34658.1"/>
    <property type="molecule type" value="Genomic_DNA"/>
</dbReference>
<proteinExistence type="predicted"/>
<gene>
    <name evidence="4" type="ORF">LR48_Vigan02g080800</name>
</gene>
<evidence type="ECO:0000259" key="3">
    <source>
        <dbReference type="Pfam" id="PF04195"/>
    </source>
</evidence>
<keyword evidence="1" id="KW-0175">Coiled coil</keyword>
<evidence type="ECO:0000256" key="1">
    <source>
        <dbReference type="SAM" id="Coils"/>
    </source>
</evidence>
<dbReference type="Gramene" id="KOM34658">
    <property type="protein sequence ID" value="KOM34658"/>
    <property type="gene ID" value="LR48_Vigan02g080800"/>
</dbReference>
<dbReference type="Pfam" id="PF04195">
    <property type="entry name" value="Transposase_28"/>
    <property type="match status" value="1"/>
</dbReference>
<reference evidence="5" key="1">
    <citation type="journal article" date="2015" name="Proc. Natl. Acad. Sci. U.S.A.">
        <title>Genome sequencing of adzuki bean (Vigna angularis) provides insight into high starch and low fat accumulation and domestication.</title>
        <authorList>
            <person name="Yang K."/>
            <person name="Tian Z."/>
            <person name="Chen C."/>
            <person name="Luo L."/>
            <person name="Zhao B."/>
            <person name="Wang Z."/>
            <person name="Yu L."/>
            <person name="Li Y."/>
            <person name="Sun Y."/>
            <person name="Li W."/>
            <person name="Chen Y."/>
            <person name="Li Y."/>
            <person name="Zhang Y."/>
            <person name="Ai D."/>
            <person name="Zhao J."/>
            <person name="Shang C."/>
            <person name="Ma Y."/>
            <person name="Wu B."/>
            <person name="Wang M."/>
            <person name="Gao L."/>
            <person name="Sun D."/>
            <person name="Zhang P."/>
            <person name="Guo F."/>
            <person name="Wang W."/>
            <person name="Li Y."/>
            <person name="Wang J."/>
            <person name="Varshney R.K."/>
            <person name="Wang J."/>
            <person name="Ling H.Q."/>
            <person name="Wan P."/>
        </authorList>
    </citation>
    <scope>NUCLEOTIDE SEQUENCE</scope>
    <source>
        <strain evidence="5">cv. Jingnong 6</strain>
    </source>
</reference>
<dbReference type="AlphaFoldDB" id="A0A0L9TVN4"/>
<organism evidence="4 5">
    <name type="scientific">Phaseolus angularis</name>
    <name type="common">Azuki bean</name>
    <name type="synonym">Vigna angularis</name>
    <dbReference type="NCBI Taxonomy" id="3914"/>
    <lineage>
        <taxon>Eukaryota</taxon>
        <taxon>Viridiplantae</taxon>
        <taxon>Streptophyta</taxon>
        <taxon>Embryophyta</taxon>
        <taxon>Tracheophyta</taxon>
        <taxon>Spermatophyta</taxon>
        <taxon>Magnoliopsida</taxon>
        <taxon>eudicotyledons</taxon>
        <taxon>Gunneridae</taxon>
        <taxon>Pentapetalae</taxon>
        <taxon>rosids</taxon>
        <taxon>fabids</taxon>
        <taxon>Fabales</taxon>
        <taxon>Fabaceae</taxon>
        <taxon>Papilionoideae</taxon>
        <taxon>50 kb inversion clade</taxon>
        <taxon>NPAAA clade</taxon>
        <taxon>indigoferoid/millettioid clade</taxon>
        <taxon>Phaseoleae</taxon>
        <taxon>Vigna</taxon>
    </lineage>
</organism>
<evidence type="ECO:0000313" key="4">
    <source>
        <dbReference type="EMBL" id="KOM34658.1"/>
    </source>
</evidence>
<dbReference type="PANTHER" id="PTHR31099">
    <property type="entry name" value="OS06G0165300 PROTEIN"/>
    <property type="match status" value="1"/>
</dbReference>
<dbReference type="PANTHER" id="PTHR31099:SF49">
    <property type="entry name" value="MYOSIN HEAVY CHAIN-LIKE PROTEIN"/>
    <property type="match status" value="1"/>
</dbReference>
<feature type="coiled-coil region" evidence="1">
    <location>
        <begin position="447"/>
        <end position="474"/>
    </location>
</feature>
<evidence type="ECO:0000313" key="5">
    <source>
        <dbReference type="Proteomes" id="UP000053144"/>
    </source>
</evidence>
<accession>A0A0L9TVN4</accession>
<dbReference type="Proteomes" id="UP000053144">
    <property type="component" value="Chromosome 2"/>
</dbReference>
<sequence>MEEKGQSDNINIPEASSARAPPEIATVVFGERAFVYGQVRTEDSEGASSSSLSDNDYAWASREVSEYSSVFKNKIVLADWVENSCILRSVGYKSCIKMVACSEDERVFHGKESAADDFFYFYGPLFYDLYIRLPLSAFQMDVLRTLNVAPSQLHPNGWGYVQAFETLCQAVGIRPTVPLFLHFFRCRPVAKKGWVSLISESENALLELYVQSYRGFKNQFLKVSILDSGRSFFFDEGGRSKFPLYWTQNPLKFTSWSEDKMTIDELEALGLLMSLPHPLSSRHLINCLEYDDFGARVTEIMGRKGSDQDWFKAIKSERKAGQTSGAARPQSSGAARPSSPAVTVASQEEVIIMEEQSFVRKRTHQAVSKKAEPSKKVKETGDATARSFPRGMSDSALNLSHKIDFNLDESEKKLVESMTEQQMADDLLELSSRAAMAAWHMAYASDMGVLRTELQKVKDQLKELSATHAECEERQRQSQQLMCEAQTVLKNTQRAGICLREERDQLRVERGQLKMTLEQSSRTVSTLNQRHDELLAASVADKELIEELKEAIVAEHTRGFEKALRQVSLLRQVSNEGPDFDVDKDVYQGQLVPIMEIPDDASPENEQVIEPTAAEQPVEQATEDVADN</sequence>
<dbReference type="InterPro" id="IPR007321">
    <property type="entry name" value="Transposase_28"/>
</dbReference>
<evidence type="ECO:0000256" key="2">
    <source>
        <dbReference type="SAM" id="MobiDB-lite"/>
    </source>
</evidence>
<feature type="domain" description="Transposase (putative) gypsy type" evidence="3">
    <location>
        <begin position="131"/>
        <end position="187"/>
    </location>
</feature>
<protein>
    <recommendedName>
        <fullName evidence="3">Transposase (putative) gypsy type domain-containing protein</fullName>
    </recommendedName>
</protein>
<feature type="compositionally biased region" description="Polar residues" evidence="2">
    <location>
        <begin position="321"/>
        <end position="333"/>
    </location>
</feature>
<feature type="region of interest" description="Disordered" evidence="2">
    <location>
        <begin position="598"/>
        <end position="628"/>
    </location>
</feature>